<proteinExistence type="predicted"/>
<dbReference type="PANTHER" id="PTHR43023:SF6">
    <property type="entry name" value="INTERMEMBRANE PHOSPHOLIPID TRANSPORT SYSTEM ATP-BINDING PROTEIN MLAF"/>
    <property type="match status" value="1"/>
</dbReference>
<comment type="caution">
    <text evidence="3">The sequence shown here is derived from an EMBL/GenBank/DDBJ whole genome shotgun (WGS) entry which is preliminary data.</text>
</comment>
<dbReference type="AlphaFoldDB" id="A0A7C4AT50"/>
<keyword evidence="3" id="KW-0547">Nucleotide-binding</keyword>
<dbReference type="GO" id="GO:0016887">
    <property type="term" value="F:ATP hydrolysis activity"/>
    <property type="evidence" value="ECO:0007669"/>
    <property type="project" value="InterPro"/>
</dbReference>
<evidence type="ECO:0000313" key="3">
    <source>
        <dbReference type="EMBL" id="HGH61803.1"/>
    </source>
</evidence>
<dbReference type="EMBL" id="DTGT01000354">
    <property type="protein sequence ID" value="HGH61803.1"/>
    <property type="molecule type" value="Genomic_DNA"/>
</dbReference>
<feature type="domain" description="ATPase AAA-type core" evidence="2">
    <location>
        <begin position="13"/>
        <end position="75"/>
    </location>
</feature>
<dbReference type="GO" id="GO:0005524">
    <property type="term" value="F:ATP binding"/>
    <property type="evidence" value="ECO:0007669"/>
    <property type="project" value="UniProtKB-KW"/>
</dbReference>
<dbReference type="InterPro" id="IPR027417">
    <property type="entry name" value="P-loop_NTPase"/>
</dbReference>
<keyword evidence="1" id="KW-0813">Transport</keyword>
<accession>A0A7C4AT50</accession>
<dbReference type="InterPro" id="IPR003959">
    <property type="entry name" value="ATPase_AAA_core"/>
</dbReference>
<evidence type="ECO:0000259" key="2">
    <source>
        <dbReference type="Pfam" id="PF13304"/>
    </source>
</evidence>
<reference evidence="3" key="1">
    <citation type="journal article" date="2020" name="mSystems">
        <title>Genome- and Community-Level Interaction Insights into Carbon Utilization and Element Cycling Functions of Hydrothermarchaeota in Hydrothermal Sediment.</title>
        <authorList>
            <person name="Zhou Z."/>
            <person name="Liu Y."/>
            <person name="Xu W."/>
            <person name="Pan J."/>
            <person name="Luo Z.H."/>
            <person name="Li M."/>
        </authorList>
    </citation>
    <scope>NUCLEOTIDE SEQUENCE [LARGE SCALE GENOMIC DNA]</scope>
    <source>
        <strain evidence="3">SpSt-769</strain>
    </source>
</reference>
<keyword evidence="3" id="KW-0067">ATP-binding</keyword>
<name>A0A7C4AT50_9BACT</name>
<evidence type="ECO:0000256" key="1">
    <source>
        <dbReference type="ARBA" id="ARBA00022448"/>
    </source>
</evidence>
<dbReference type="PANTHER" id="PTHR43023">
    <property type="entry name" value="PROTEIN TRIGALACTOSYLDIACYLGLYCEROL 3, CHLOROPLASTIC"/>
    <property type="match status" value="1"/>
</dbReference>
<dbReference type="Gene3D" id="3.40.50.300">
    <property type="entry name" value="P-loop containing nucleotide triphosphate hydrolases"/>
    <property type="match status" value="1"/>
</dbReference>
<gene>
    <name evidence="3" type="ORF">ENV54_10955</name>
</gene>
<sequence>MVGMLRHRAKLPAELSGGMRKRVGLARALAMDPEIVFFDEPTTGLDPVTRAAIYRLIRHAHDATGGTFVIVSHDIEGVLEISDELFMLWNGKIVAQGTPEQIRDSSDPLVHQFVTGSAEGPIDVDMTSS</sequence>
<dbReference type="Pfam" id="PF13304">
    <property type="entry name" value="AAA_21"/>
    <property type="match status" value="1"/>
</dbReference>
<organism evidence="3">
    <name type="scientific">Desulfomonile tiedjei</name>
    <dbReference type="NCBI Taxonomy" id="2358"/>
    <lineage>
        <taxon>Bacteria</taxon>
        <taxon>Pseudomonadati</taxon>
        <taxon>Thermodesulfobacteriota</taxon>
        <taxon>Desulfomonilia</taxon>
        <taxon>Desulfomonilales</taxon>
        <taxon>Desulfomonilaceae</taxon>
        <taxon>Desulfomonile</taxon>
    </lineage>
</organism>
<dbReference type="SUPFAM" id="SSF52540">
    <property type="entry name" value="P-loop containing nucleoside triphosphate hydrolases"/>
    <property type="match status" value="1"/>
</dbReference>
<protein>
    <submittedName>
        <fullName evidence="3">ATP-binding cassette domain-containing protein</fullName>
    </submittedName>
</protein>